<dbReference type="Pfam" id="PF00355">
    <property type="entry name" value="Rieske"/>
    <property type="match status" value="1"/>
</dbReference>
<sequence>MSKDPVTRRQFLSYTLTGVGGFMAAGILMPMLRFAVDPALKVEASGQFHATQQEASKLTNDPVRVNFTYEEADGWYKSNVTQTAWVYKDDKGEIVALSPTCKHLGCTVGWNDNKSFPNQFYCPCHGGRYQKNGKNIPGTPPPKPLDAYPTKIKDGFVYLGKPIPNPYVK</sequence>
<keyword evidence="1" id="KW-0001">2Fe-2S</keyword>
<protein>
    <submittedName>
        <fullName evidence="8">Ubiquinol-cytochrome c reductase iron-sulfur subunit</fullName>
    </submittedName>
</protein>
<dbReference type="InterPro" id="IPR036922">
    <property type="entry name" value="Rieske_2Fe-2S_sf"/>
</dbReference>
<comment type="caution">
    <text evidence="8">The sequence shown here is derived from an EMBL/GenBank/DDBJ whole genome shotgun (WGS) entry which is preliminary data.</text>
</comment>
<dbReference type="PROSITE" id="PS51296">
    <property type="entry name" value="RIESKE"/>
    <property type="match status" value="1"/>
</dbReference>
<evidence type="ECO:0000259" key="7">
    <source>
        <dbReference type="PROSITE" id="PS51296"/>
    </source>
</evidence>
<dbReference type="SUPFAM" id="SSF50022">
    <property type="entry name" value="ISP domain"/>
    <property type="match status" value="1"/>
</dbReference>
<gene>
    <name evidence="8" type="ORF">P4T90_18320</name>
</gene>
<keyword evidence="6" id="KW-0812">Transmembrane</keyword>
<name>A0ABU6MK03_9BACI</name>
<keyword evidence="2" id="KW-0479">Metal-binding</keyword>
<organism evidence="8 9">
    <name type="scientific">Heyndrickxia acidicola</name>
    <dbReference type="NCBI Taxonomy" id="209389"/>
    <lineage>
        <taxon>Bacteria</taxon>
        <taxon>Bacillati</taxon>
        <taxon>Bacillota</taxon>
        <taxon>Bacilli</taxon>
        <taxon>Bacillales</taxon>
        <taxon>Bacillaceae</taxon>
        <taxon>Heyndrickxia</taxon>
    </lineage>
</organism>
<dbReference type="PANTHER" id="PTHR10134">
    <property type="entry name" value="CYTOCHROME B-C1 COMPLEX SUBUNIT RIESKE, MITOCHONDRIAL"/>
    <property type="match status" value="1"/>
</dbReference>
<keyword evidence="5" id="KW-1015">Disulfide bond</keyword>
<evidence type="ECO:0000256" key="6">
    <source>
        <dbReference type="SAM" id="Phobius"/>
    </source>
</evidence>
<evidence type="ECO:0000256" key="4">
    <source>
        <dbReference type="ARBA" id="ARBA00023014"/>
    </source>
</evidence>
<keyword evidence="9" id="KW-1185">Reference proteome</keyword>
<dbReference type="RefSeq" id="WP_066262705.1">
    <property type="nucleotide sequence ID" value="NZ_JARMAB010000029.1"/>
</dbReference>
<feature type="domain" description="Rieske" evidence="7">
    <location>
        <begin position="86"/>
        <end position="159"/>
    </location>
</feature>
<dbReference type="EMBL" id="JARMAB010000029">
    <property type="protein sequence ID" value="MED1205006.1"/>
    <property type="molecule type" value="Genomic_DNA"/>
</dbReference>
<proteinExistence type="predicted"/>
<evidence type="ECO:0000256" key="1">
    <source>
        <dbReference type="ARBA" id="ARBA00022714"/>
    </source>
</evidence>
<dbReference type="Proteomes" id="UP001341444">
    <property type="component" value="Unassembled WGS sequence"/>
</dbReference>
<dbReference type="InterPro" id="IPR006311">
    <property type="entry name" value="TAT_signal"/>
</dbReference>
<dbReference type="CDD" id="cd03467">
    <property type="entry name" value="Rieske"/>
    <property type="match status" value="1"/>
</dbReference>
<evidence type="ECO:0000256" key="5">
    <source>
        <dbReference type="ARBA" id="ARBA00023157"/>
    </source>
</evidence>
<dbReference type="PROSITE" id="PS51318">
    <property type="entry name" value="TAT"/>
    <property type="match status" value="1"/>
</dbReference>
<accession>A0ABU6MK03</accession>
<evidence type="ECO:0000313" key="9">
    <source>
        <dbReference type="Proteomes" id="UP001341444"/>
    </source>
</evidence>
<keyword evidence="4" id="KW-0411">Iron-sulfur</keyword>
<feature type="transmembrane region" description="Helical" evidence="6">
    <location>
        <begin position="12"/>
        <end position="32"/>
    </location>
</feature>
<keyword evidence="6" id="KW-0472">Membrane</keyword>
<evidence type="ECO:0000256" key="2">
    <source>
        <dbReference type="ARBA" id="ARBA00022723"/>
    </source>
</evidence>
<keyword evidence="6" id="KW-1133">Transmembrane helix</keyword>
<evidence type="ECO:0000313" key="8">
    <source>
        <dbReference type="EMBL" id="MED1205006.1"/>
    </source>
</evidence>
<dbReference type="InterPro" id="IPR014349">
    <property type="entry name" value="Rieske_Fe-S_prot"/>
</dbReference>
<keyword evidence="3" id="KW-0408">Iron</keyword>
<evidence type="ECO:0000256" key="3">
    <source>
        <dbReference type="ARBA" id="ARBA00023004"/>
    </source>
</evidence>
<reference evidence="8 9" key="1">
    <citation type="submission" date="2023-03" db="EMBL/GenBank/DDBJ databases">
        <title>Bacillus Genome Sequencing.</title>
        <authorList>
            <person name="Dunlap C."/>
        </authorList>
    </citation>
    <scope>NUCLEOTIDE SEQUENCE [LARGE SCALE GENOMIC DNA]</scope>
    <source>
        <strain evidence="8 9">B-23453</strain>
    </source>
</reference>
<dbReference type="InterPro" id="IPR017941">
    <property type="entry name" value="Rieske_2Fe-2S"/>
</dbReference>
<dbReference type="Gene3D" id="2.102.10.10">
    <property type="entry name" value="Rieske [2Fe-2S] iron-sulphur domain"/>
    <property type="match status" value="1"/>
</dbReference>